<evidence type="ECO:0000256" key="1">
    <source>
        <dbReference type="SAM" id="MobiDB-lite"/>
    </source>
</evidence>
<reference evidence="2 3" key="1">
    <citation type="submission" date="2017-11" db="EMBL/GenBank/DDBJ databases">
        <title>De novo assembly and phasing of dikaryotic genomes from two isolates of Puccinia coronata f. sp. avenae, the causal agent of oat crown rust.</title>
        <authorList>
            <person name="Miller M.E."/>
            <person name="Zhang Y."/>
            <person name="Omidvar V."/>
            <person name="Sperschneider J."/>
            <person name="Schwessinger B."/>
            <person name="Raley C."/>
            <person name="Palmer J.M."/>
            <person name="Garnica D."/>
            <person name="Upadhyaya N."/>
            <person name="Rathjen J."/>
            <person name="Taylor J.M."/>
            <person name="Park R.F."/>
            <person name="Dodds P.N."/>
            <person name="Hirsch C.D."/>
            <person name="Kianian S.F."/>
            <person name="Figueroa M."/>
        </authorList>
    </citation>
    <scope>NUCLEOTIDE SEQUENCE [LARGE SCALE GENOMIC DNA]</scope>
    <source>
        <strain evidence="2">12SD80</strain>
    </source>
</reference>
<protein>
    <submittedName>
        <fullName evidence="2">Uncharacterized protein</fullName>
    </submittedName>
</protein>
<accession>A0A2N5SQX8</accession>
<name>A0A2N5SQX8_9BASI</name>
<feature type="region of interest" description="Disordered" evidence="1">
    <location>
        <begin position="307"/>
        <end position="360"/>
    </location>
</feature>
<gene>
    <name evidence="2" type="ORF">PCASD_17784</name>
</gene>
<sequence length="360" mass="39905">MFTLPTSNQPNHFCGIRRHPSPPTAALGIHKYDTNPYDLSHIRAMEYIYYCVARCLILIEPPCPHQSKPVQPTLHWSSTTSPPHHNMPMKIINLRVPSYPLIGVGFFEPLQITSSNYGNIKYQSSIVYPHKSENCDAQMEINLLSYSSRENSLSTGTVYAIGGRWIVRATAESAEAPTLNFNYNYAFAIRPFPTLNLPFSLRHFVVGFGQAQWRGKIPNPQSPHLPNNLCFIMNHTDFDPLDKTHQAFDVRYTSSGKGPLRHAFNLIQVQRKLQVFGVVQGYSSLSHLFEVQVISLAVATGVGPPLPPNVNSTQNDRPNGILFDASNVTSAKPLDPSPPTASSSPSGNEQNLHQAADTSS</sequence>
<evidence type="ECO:0000313" key="2">
    <source>
        <dbReference type="EMBL" id="PLW15665.1"/>
    </source>
</evidence>
<evidence type="ECO:0000313" key="3">
    <source>
        <dbReference type="Proteomes" id="UP000235392"/>
    </source>
</evidence>
<organism evidence="2 3">
    <name type="scientific">Puccinia coronata f. sp. avenae</name>
    <dbReference type="NCBI Taxonomy" id="200324"/>
    <lineage>
        <taxon>Eukaryota</taxon>
        <taxon>Fungi</taxon>
        <taxon>Dikarya</taxon>
        <taxon>Basidiomycota</taxon>
        <taxon>Pucciniomycotina</taxon>
        <taxon>Pucciniomycetes</taxon>
        <taxon>Pucciniales</taxon>
        <taxon>Pucciniaceae</taxon>
        <taxon>Puccinia</taxon>
    </lineage>
</organism>
<proteinExistence type="predicted"/>
<dbReference type="EMBL" id="PGCI01000791">
    <property type="protein sequence ID" value="PLW15665.1"/>
    <property type="molecule type" value="Genomic_DNA"/>
</dbReference>
<comment type="caution">
    <text evidence="2">The sequence shown here is derived from an EMBL/GenBank/DDBJ whole genome shotgun (WGS) entry which is preliminary data.</text>
</comment>
<feature type="compositionally biased region" description="Polar residues" evidence="1">
    <location>
        <begin position="347"/>
        <end position="360"/>
    </location>
</feature>
<dbReference type="AlphaFoldDB" id="A0A2N5SQX8"/>
<dbReference type="Proteomes" id="UP000235392">
    <property type="component" value="Unassembled WGS sequence"/>
</dbReference>